<dbReference type="EMBL" id="JABERJ010000013">
    <property type="protein sequence ID" value="NNH26094.1"/>
    <property type="molecule type" value="Genomic_DNA"/>
</dbReference>
<reference evidence="1 2" key="1">
    <citation type="submission" date="2020-04" db="EMBL/GenBank/DDBJ databases">
        <title>Acinetobacter Taxon 24.</title>
        <authorList>
            <person name="Nemec A."/>
            <person name="Radolfova-Krizova L."/>
            <person name="Higgins P.G."/>
            <person name="Spanelova P."/>
        </authorList>
    </citation>
    <scope>NUCLEOTIDE SEQUENCE [LARGE SCALE GENOMIC DNA]</scope>
    <source>
        <strain evidence="1 2">ANC 5084</strain>
    </source>
</reference>
<proteinExistence type="predicted"/>
<dbReference type="Gene3D" id="3.90.550.20">
    <property type="match status" value="1"/>
</dbReference>
<evidence type="ECO:0000313" key="1">
    <source>
        <dbReference type="EMBL" id="NNH26094.1"/>
    </source>
</evidence>
<dbReference type="SUPFAM" id="SSF53448">
    <property type="entry name" value="Nucleotide-diphospho-sugar transferases"/>
    <property type="match status" value="1"/>
</dbReference>
<protein>
    <recommendedName>
        <fullName evidence="3">Glycosyl transferase</fullName>
    </recommendedName>
</protein>
<dbReference type="Proteomes" id="UP000555322">
    <property type="component" value="Unassembled WGS sequence"/>
</dbReference>
<evidence type="ECO:0000313" key="2">
    <source>
        <dbReference type="Proteomes" id="UP000555322"/>
    </source>
</evidence>
<dbReference type="InterPro" id="IPR007577">
    <property type="entry name" value="GlycoTrfase_DXD_sugar-bd_CS"/>
</dbReference>
<name>A0ABX1UVG7_9GAMM</name>
<dbReference type="RefSeq" id="WP_171536132.1">
    <property type="nucleotide sequence ID" value="NZ_JABERJ010000013.1"/>
</dbReference>
<keyword evidence="2" id="KW-1185">Reference proteome</keyword>
<organism evidence="1 2">
    <name type="scientific">Acinetobacter terrestris</name>
    <dbReference type="NCBI Taxonomy" id="2529843"/>
    <lineage>
        <taxon>Bacteria</taxon>
        <taxon>Pseudomonadati</taxon>
        <taxon>Pseudomonadota</taxon>
        <taxon>Gammaproteobacteria</taxon>
        <taxon>Moraxellales</taxon>
        <taxon>Moraxellaceae</taxon>
        <taxon>Acinetobacter</taxon>
        <taxon>Acinetobacter Taxon 24</taxon>
    </lineage>
</organism>
<dbReference type="PANTHER" id="PTHR31834">
    <property type="entry name" value="INITIATION-SPECIFIC ALPHA-1,6-MANNOSYLTRANSFERASE"/>
    <property type="match status" value="1"/>
</dbReference>
<dbReference type="InterPro" id="IPR029044">
    <property type="entry name" value="Nucleotide-diphossugar_trans"/>
</dbReference>
<dbReference type="InterPro" id="IPR039367">
    <property type="entry name" value="Och1-like"/>
</dbReference>
<sequence>MSIPKILHQIYLQGESQIPDNIKCSIAELRNRNPNWEYRFYDEPLILEYLHKNYNDEILQLYLSINESYSAARSDFFRYLLMYKEGGVYLDLKSSCSVHFDSILHEEDEFIICGWENETGQKYEGYGKNQHLKYLKYGEYQQWNIIAQRESPYLKAVIEEVSFRIQHYSPIKYHVGRKGVLNTTGPVPYSIAVERLIHTNQFSYRYERFAETFGLIYKNADTSVVNKNHYSLQTQPIVKLNKIDHVLYILWLYLLHPRKAFSKKSK</sequence>
<comment type="caution">
    <text evidence="1">The sequence shown here is derived from an EMBL/GenBank/DDBJ whole genome shotgun (WGS) entry which is preliminary data.</text>
</comment>
<evidence type="ECO:0008006" key="3">
    <source>
        <dbReference type="Google" id="ProtNLM"/>
    </source>
</evidence>
<accession>A0ABX1UVG7</accession>
<gene>
    <name evidence="1" type="ORF">HLH15_06265</name>
</gene>
<dbReference type="Pfam" id="PF04488">
    <property type="entry name" value="Gly_transf_sug"/>
    <property type="match status" value="1"/>
</dbReference>
<dbReference type="PANTHER" id="PTHR31834:SF1">
    <property type="entry name" value="INITIATION-SPECIFIC ALPHA-1,6-MANNOSYLTRANSFERASE"/>
    <property type="match status" value="1"/>
</dbReference>